<comment type="caution">
    <text evidence="3">The sequence shown here is derived from an EMBL/GenBank/DDBJ whole genome shotgun (WGS) entry which is preliminary data.</text>
</comment>
<organism evidence="3 4">
    <name type="scientific">Ignisphaera cupida</name>
    <dbReference type="NCBI Taxonomy" id="3050454"/>
    <lineage>
        <taxon>Archaea</taxon>
        <taxon>Thermoproteota</taxon>
        <taxon>Thermoprotei</taxon>
        <taxon>Desulfurococcales</taxon>
        <taxon>Desulfurococcaceae</taxon>
        <taxon>Ignisphaera</taxon>
    </lineage>
</organism>
<name>A0ABD4Z778_9CREN</name>
<dbReference type="FunFam" id="2.40.50.100:FF:000003">
    <property type="entry name" value="Acetyl-CoA carboxylase biotin carboxyl carrier protein"/>
    <property type="match status" value="1"/>
</dbReference>
<evidence type="ECO:0000313" key="4">
    <source>
        <dbReference type="Proteomes" id="UP001529235"/>
    </source>
</evidence>
<dbReference type="PANTHER" id="PTHR45266">
    <property type="entry name" value="OXALOACETATE DECARBOXYLASE ALPHA CHAIN"/>
    <property type="match status" value="1"/>
</dbReference>
<evidence type="ECO:0000259" key="2">
    <source>
        <dbReference type="PROSITE" id="PS50968"/>
    </source>
</evidence>
<dbReference type="PROSITE" id="PS50968">
    <property type="entry name" value="BIOTINYL_LIPOYL"/>
    <property type="match status" value="1"/>
</dbReference>
<dbReference type="InterPro" id="IPR050709">
    <property type="entry name" value="Biotin_Carboxyl_Carrier/Decarb"/>
</dbReference>
<reference evidence="3 4" key="1">
    <citation type="submission" date="2023-05" db="EMBL/GenBank/DDBJ databases">
        <title>A new hyperthermophilic archaea 'Ignisphaera cupida' sp. nov. and description of the family 'Ignisphaeraceae' fam. nov.</title>
        <authorList>
            <person name="Podosokorskaya O.A."/>
            <person name="Elcheninov A.G."/>
            <person name="Klukina A."/>
            <person name="Merkel A.Y."/>
        </authorList>
    </citation>
    <scope>NUCLEOTIDE SEQUENCE [LARGE SCALE GENOMIC DNA]</scope>
    <source>
        <strain evidence="3 4">4213-co</strain>
    </source>
</reference>
<dbReference type="InterPro" id="IPR000089">
    <property type="entry name" value="Biotin_lipoyl"/>
</dbReference>
<dbReference type="AlphaFoldDB" id="A0ABD4Z778"/>
<feature type="domain" description="Lipoyl-binding" evidence="2">
    <location>
        <begin position="52"/>
        <end position="129"/>
    </location>
</feature>
<dbReference type="SUPFAM" id="SSF51230">
    <property type="entry name" value="Single hybrid motif"/>
    <property type="match status" value="1"/>
</dbReference>
<protein>
    <submittedName>
        <fullName evidence="3">Acetyl-CoA carboxylase biotin carboxyl carrier protein subunit</fullName>
    </submittedName>
</protein>
<dbReference type="CDD" id="cd06850">
    <property type="entry name" value="biotinyl_domain"/>
    <property type="match status" value="1"/>
</dbReference>
<keyword evidence="1" id="KW-0092">Biotin</keyword>
<evidence type="ECO:0000313" key="3">
    <source>
        <dbReference type="EMBL" id="MDK6028165.1"/>
    </source>
</evidence>
<accession>A0ABD4Z778</accession>
<proteinExistence type="predicted"/>
<gene>
    <name evidence="3" type="ORF">QPL79_02140</name>
</gene>
<evidence type="ECO:0000256" key="1">
    <source>
        <dbReference type="ARBA" id="ARBA00023267"/>
    </source>
</evidence>
<sequence>MQWRKLSVRSGDRKVEVYIFQEKENVYRIRIDDREYIVEVTRKSFAVSNTYPRIELRPGELVVVAEIPGRIVDVYVKEGDFISEGNAIVVIESMKMEIEITSPRKGVVEKIFVSKGSFVNVGDPLIKLRELNQ</sequence>
<dbReference type="Pfam" id="PF00364">
    <property type="entry name" value="Biotin_lipoyl"/>
    <property type="match status" value="1"/>
</dbReference>
<dbReference type="RefSeq" id="WP_285273137.1">
    <property type="nucleotide sequence ID" value="NZ_JASNVW010000001.1"/>
</dbReference>
<dbReference type="Proteomes" id="UP001529235">
    <property type="component" value="Unassembled WGS sequence"/>
</dbReference>
<dbReference type="EMBL" id="JASNVW010000001">
    <property type="protein sequence ID" value="MDK6028165.1"/>
    <property type="molecule type" value="Genomic_DNA"/>
</dbReference>
<keyword evidence="4" id="KW-1185">Reference proteome</keyword>
<dbReference type="InterPro" id="IPR011053">
    <property type="entry name" value="Single_hybrid_motif"/>
</dbReference>
<dbReference type="Gene3D" id="2.40.50.100">
    <property type="match status" value="1"/>
</dbReference>
<dbReference type="PANTHER" id="PTHR45266:SF3">
    <property type="entry name" value="OXALOACETATE DECARBOXYLASE ALPHA CHAIN"/>
    <property type="match status" value="1"/>
</dbReference>